<comment type="caution">
    <text evidence="1">The sequence shown here is derived from an EMBL/GenBank/DDBJ whole genome shotgun (WGS) entry which is preliminary data.</text>
</comment>
<dbReference type="Proteomes" id="UP000681722">
    <property type="component" value="Unassembled WGS sequence"/>
</dbReference>
<proteinExistence type="predicted"/>
<reference evidence="1" key="1">
    <citation type="submission" date="2021-02" db="EMBL/GenBank/DDBJ databases">
        <authorList>
            <person name="Nowell W R."/>
        </authorList>
    </citation>
    <scope>NUCLEOTIDE SEQUENCE</scope>
</reference>
<gene>
    <name evidence="1" type="ORF">GPM918_LOCUS26780</name>
    <name evidence="2" type="ORF">SRO942_LOCUS26994</name>
</gene>
<sequence length="387" mass="45172">MVFFKNVSLLKDGKKLILKDLNLESLKRIMNQNKYNTIILDCETGRFLFYDCINNISNKYDLYDLDTLSKSDETFETLMLLKCDENNIKNKIDVAENYRTNNLLSVSNNKNEQQQNIFIKQQEASDILDYSKPIINPNLSDIDGQQDRKNSQINYDKTIFKLISFTDELEDDINEQETTSNNKNEKDNNQFNINGSIVFINNNITNITTDKGILEKIDTTLFSSSEKYIISAITNLWNQFSCFETRLSIMEKKLNLIYERQSLQSLLTLLDSVYDRLETRTFNANDSYLTLKFFRFVSKQLVKNYTDRWSPYNNSIKKLSLKPECIEINLLGFGILNKCKYKNKNKIYSIQSPTSLYVNSKTNYRPSYISQLAEVPGIARENLILRT</sequence>
<evidence type="ECO:0000313" key="2">
    <source>
        <dbReference type="EMBL" id="CAF4046043.1"/>
    </source>
</evidence>
<accession>A0A815B320</accession>
<organism evidence="1 3">
    <name type="scientific">Didymodactylos carnosus</name>
    <dbReference type="NCBI Taxonomy" id="1234261"/>
    <lineage>
        <taxon>Eukaryota</taxon>
        <taxon>Metazoa</taxon>
        <taxon>Spiralia</taxon>
        <taxon>Gnathifera</taxon>
        <taxon>Rotifera</taxon>
        <taxon>Eurotatoria</taxon>
        <taxon>Bdelloidea</taxon>
        <taxon>Philodinida</taxon>
        <taxon>Philodinidae</taxon>
        <taxon>Didymodactylos</taxon>
    </lineage>
</organism>
<dbReference type="EMBL" id="CAJNOQ010010932">
    <property type="protein sequence ID" value="CAF1264665.1"/>
    <property type="molecule type" value="Genomic_DNA"/>
</dbReference>
<evidence type="ECO:0000313" key="1">
    <source>
        <dbReference type="EMBL" id="CAF1264665.1"/>
    </source>
</evidence>
<dbReference type="AlphaFoldDB" id="A0A815B320"/>
<evidence type="ECO:0000313" key="3">
    <source>
        <dbReference type="Proteomes" id="UP000663829"/>
    </source>
</evidence>
<dbReference type="Proteomes" id="UP000663829">
    <property type="component" value="Unassembled WGS sequence"/>
</dbReference>
<protein>
    <submittedName>
        <fullName evidence="1">Uncharacterized protein</fullName>
    </submittedName>
</protein>
<keyword evidence="3" id="KW-1185">Reference proteome</keyword>
<dbReference type="EMBL" id="CAJOBC010020340">
    <property type="protein sequence ID" value="CAF4046043.1"/>
    <property type="molecule type" value="Genomic_DNA"/>
</dbReference>
<dbReference type="OrthoDB" id="10049979at2759"/>
<name>A0A815B320_9BILA</name>